<dbReference type="Pfam" id="PF02698">
    <property type="entry name" value="DUF218"/>
    <property type="match status" value="1"/>
</dbReference>
<evidence type="ECO:0000313" key="3">
    <source>
        <dbReference type="Proteomes" id="UP000565468"/>
    </source>
</evidence>
<keyword evidence="3" id="KW-1185">Reference proteome</keyword>
<evidence type="ECO:0000259" key="1">
    <source>
        <dbReference type="Pfam" id="PF02698"/>
    </source>
</evidence>
<gene>
    <name evidence="2" type="ORF">HII30_20765</name>
</gene>
<evidence type="ECO:0000313" key="2">
    <source>
        <dbReference type="EMBL" id="NMO98186.1"/>
    </source>
</evidence>
<feature type="domain" description="DUF218" evidence="1">
    <location>
        <begin position="33"/>
        <end position="162"/>
    </location>
</feature>
<reference evidence="2 3" key="1">
    <citation type="submission" date="2020-04" db="EMBL/GenBank/DDBJ databases">
        <title>Paenibacillus algicola sp. nov., a novel marine bacterium producing alginate lyase.</title>
        <authorList>
            <person name="Huang H."/>
        </authorList>
    </citation>
    <scope>NUCLEOTIDE SEQUENCE [LARGE SCALE GENOMIC DNA]</scope>
    <source>
        <strain evidence="2 3">L7-75</strain>
    </source>
</reference>
<dbReference type="GO" id="GO:0005886">
    <property type="term" value="C:plasma membrane"/>
    <property type="evidence" value="ECO:0007669"/>
    <property type="project" value="TreeGrafter"/>
</dbReference>
<dbReference type="RefSeq" id="WP_169506957.1">
    <property type="nucleotide sequence ID" value="NZ_JABBPN010000032.1"/>
</dbReference>
<protein>
    <submittedName>
        <fullName evidence="2">YdcF family protein</fullName>
    </submittedName>
</protein>
<dbReference type="EMBL" id="JABBPN010000032">
    <property type="protein sequence ID" value="NMO98186.1"/>
    <property type="molecule type" value="Genomic_DNA"/>
</dbReference>
<dbReference type="Proteomes" id="UP000565468">
    <property type="component" value="Unassembled WGS sequence"/>
</dbReference>
<accession>A0A848MCG1</accession>
<dbReference type="Gene3D" id="3.40.50.620">
    <property type="entry name" value="HUPs"/>
    <property type="match status" value="1"/>
</dbReference>
<dbReference type="AlphaFoldDB" id="A0A848MCG1"/>
<dbReference type="InterPro" id="IPR051599">
    <property type="entry name" value="Cell_Envelope_Assoc"/>
</dbReference>
<dbReference type="InterPro" id="IPR014729">
    <property type="entry name" value="Rossmann-like_a/b/a_fold"/>
</dbReference>
<organism evidence="2 3">
    <name type="scientific">Paenibacillus lemnae</name>
    <dbReference type="NCBI Taxonomy" id="1330551"/>
    <lineage>
        <taxon>Bacteria</taxon>
        <taxon>Bacillati</taxon>
        <taxon>Bacillota</taxon>
        <taxon>Bacilli</taxon>
        <taxon>Bacillales</taxon>
        <taxon>Paenibacillaceae</taxon>
        <taxon>Paenibacillus</taxon>
    </lineage>
</organism>
<dbReference type="PANTHER" id="PTHR30336">
    <property type="entry name" value="INNER MEMBRANE PROTEIN, PROBABLE PERMEASE"/>
    <property type="match status" value="1"/>
</dbReference>
<proteinExistence type="predicted"/>
<sequence>MLISEINPGELTPEQMVHVLYPGDPKEAKMYGDVIMVFGNGNLDRVTKAIELFKEGRASEILFSGGDQWGEREEAEAISMKRFALEKGVPEDAISIETFSNNTKENVLASLLVIDRKLGLHNIKRIIAVSDAGHLRRCLQTLRTYMPGWIDFIMVGTGKTLPPNWWTIKPIKDRAVKEIKSLVQYTKEGQLADSEIIF</sequence>
<dbReference type="PANTHER" id="PTHR30336:SF20">
    <property type="entry name" value="DUF218 DOMAIN-CONTAINING PROTEIN"/>
    <property type="match status" value="1"/>
</dbReference>
<name>A0A848MCG1_PAELE</name>
<dbReference type="CDD" id="cd06259">
    <property type="entry name" value="YdcF-like"/>
    <property type="match status" value="1"/>
</dbReference>
<comment type="caution">
    <text evidence="2">The sequence shown here is derived from an EMBL/GenBank/DDBJ whole genome shotgun (WGS) entry which is preliminary data.</text>
</comment>
<dbReference type="InterPro" id="IPR003848">
    <property type="entry name" value="DUF218"/>
</dbReference>